<dbReference type="EMBL" id="JAUEPO010000002">
    <property type="protein sequence ID" value="KAK3333929.1"/>
    <property type="molecule type" value="Genomic_DNA"/>
</dbReference>
<evidence type="ECO:0000313" key="3">
    <source>
        <dbReference type="Proteomes" id="UP001286456"/>
    </source>
</evidence>
<dbReference type="AlphaFoldDB" id="A0AAE0IZ82"/>
<dbReference type="Proteomes" id="UP001286456">
    <property type="component" value="Unassembled WGS sequence"/>
</dbReference>
<keyword evidence="3" id="KW-1185">Reference proteome</keyword>
<gene>
    <name evidence="2" type="ORF">B0T19DRAFT_141168</name>
</gene>
<protein>
    <submittedName>
        <fullName evidence="2">Uncharacterized protein</fullName>
    </submittedName>
</protein>
<reference evidence="2" key="1">
    <citation type="journal article" date="2023" name="Mol. Phylogenet. Evol.">
        <title>Genome-scale phylogeny and comparative genomics of the fungal order Sordariales.</title>
        <authorList>
            <person name="Hensen N."/>
            <person name="Bonometti L."/>
            <person name="Westerberg I."/>
            <person name="Brannstrom I.O."/>
            <person name="Guillou S."/>
            <person name="Cros-Aarteil S."/>
            <person name="Calhoun S."/>
            <person name="Haridas S."/>
            <person name="Kuo A."/>
            <person name="Mondo S."/>
            <person name="Pangilinan J."/>
            <person name="Riley R."/>
            <person name="LaButti K."/>
            <person name="Andreopoulos B."/>
            <person name="Lipzen A."/>
            <person name="Chen C."/>
            <person name="Yan M."/>
            <person name="Daum C."/>
            <person name="Ng V."/>
            <person name="Clum A."/>
            <person name="Steindorff A."/>
            <person name="Ohm R.A."/>
            <person name="Martin F."/>
            <person name="Silar P."/>
            <person name="Natvig D.O."/>
            <person name="Lalanne C."/>
            <person name="Gautier V."/>
            <person name="Ament-Velasquez S.L."/>
            <person name="Kruys A."/>
            <person name="Hutchinson M.I."/>
            <person name="Powell A.J."/>
            <person name="Barry K."/>
            <person name="Miller A.N."/>
            <person name="Grigoriev I.V."/>
            <person name="Debuchy R."/>
            <person name="Gladieux P."/>
            <person name="Hiltunen Thoren M."/>
            <person name="Johannesson H."/>
        </authorList>
    </citation>
    <scope>NUCLEOTIDE SEQUENCE</scope>
    <source>
        <strain evidence="2">SMH4131-1</strain>
    </source>
</reference>
<organism evidence="2 3">
    <name type="scientific">Cercophora scortea</name>
    <dbReference type="NCBI Taxonomy" id="314031"/>
    <lineage>
        <taxon>Eukaryota</taxon>
        <taxon>Fungi</taxon>
        <taxon>Dikarya</taxon>
        <taxon>Ascomycota</taxon>
        <taxon>Pezizomycotina</taxon>
        <taxon>Sordariomycetes</taxon>
        <taxon>Sordariomycetidae</taxon>
        <taxon>Sordariales</taxon>
        <taxon>Lasiosphaeriaceae</taxon>
        <taxon>Cercophora</taxon>
    </lineage>
</organism>
<comment type="caution">
    <text evidence="2">The sequence shown here is derived from an EMBL/GenBank/DDBJ whole genome shotgun (WGS) entry which is preliminary data.</text>
</comment>
<keyword evidence="1" id="KW-0472">Membrane</keyword>
<name>A0AAE0IZ82_9PEZI</name>
<reference evidence="2" key="2">
    <citation type="submission" date="2023-06" db="EMBL/GenBank/DDBJ databases">
        <authorList>
            <consortium name="Lawrence Berkeley National Laboratory"/>
            <person name="Haridas S."/>
            <person name="Hensen N."/>
            <person name="Bonometti L."/>
            <person name="Westerberg I."/>
            <person name="Brannstrom I.O."/>
            <person name="Guillou S."/>
            <person name="Cros-Aarteil S."/>
            <person name="Calhoun S."/>
            <person name="Kuo A."/>
            <person name="Mondo S."/>
            <person name="Pangilinan J."/>
            <person name="Riley R."/>
            <person name="Labutti K."/>
            <person name="Andreopoulos B."/>
            <person name="Lipzen A."/>
            <person name="Chen C."/>
            <person name="Yanf M."/>
            <person name="Daum C."/>
            <person name="Ng V."/>
            <person name="Clum A."/>
            <person name="Steindorff A."/>
            <person name="Ohm R."/>
            <person name="Martin F."/>
            <person name="Silar P."/>
            <person name="Natvig D."/>
            <person name="Lalanne C."/>
            <person name="Gautier V."/>
            <person name="Ament-Velasquez S.L."/>
            <person name="Kruys A."/>
            <person name="Hutchinson M.I."/>
            <person name="Powell A.J."/>
            <person name="Barry K."/>
            <person name="Miller A.N."/>
            <person name="Grigoriev I.V."/>
            <person name="Debuchy R."/>
            <person name="Gladieux P."/>
            <person name="Thoren M.H."/>
            <person name="Johannesson H."/>
        </authorList>
    </citation>
    <scope>NUCLEOTIDE SEQUENCE</scope>
    <source>
        <strain evidence="2">SMH4131-1</strain>
    </source>
</reference>
<keyword evidence="1" id="KW-0812">Transmembrane</keyword>
<keyword evidence="1" id="KW-1133">Transmembrane helix</keyword>
<evidence type="ECO:0000256" key="1">
    <source>
        <dbReference type="SAM" id="Phobius"/>
    </source>
</evidence>
<proteinExistence type="predicted"/>
<accession>A0AAE0IZ82</accession>
<evidence type="ECO:0000313" key="2">
    <source>
        <dbReference type="EMBL" id="KAK3333929.1"/>
    </source>
</evidence>
<feature type="transmembrane region" description="Helical" evidence="1">
    <location>
        <begin position="123"/>
        <end position="147"/>
    </location>
</feature>
<sequence>MGCVIGRDESKVSRGVDGEKKKHRENREFFFSLSIRRFGRRHTHTLTHTWHWVSVQPIGAFLRIGWMDGWMDGWGLGSLSGAGLLVGQSLCDQGKHSLFLFFGLYGKESFFVLSHSKNKYINYLLLPSFEFLLFVFCLGVMVVLMVLPLDCGLR</sequence>